<accession>A0ABD1K4G7</accession>
<dbReference type="PANTHER" id="PTHR45913">
    <property type="entry name" value="EPM2A-INTERACTING PROTEIN 1"/>
    <property type="match status" value="1"/>
</dbReference>
<protein>
    <submittedName>
        <fullName evidence="1">Uncharacterized protein</fullName>
    </submittedName>
</protein>
<reference evidence="1 2" key="1">
    <citation type="submission" date="2024-09" db="EMBL/GenBank/DDBJ databases">
        <title>A chromosome-level genome assembly of Gray's grenadier anchovy, Coilia grayii.</title>
        <authorList>
            <person name="Fu Z."/>
        </authorList>
    </citation>
    <scope>NUCLEOTIDE SEQUENCE [LARGE SCALE GENOMIC DNA]</scope>
    <source>
        <strain evidence="1">G4</strain>
        <tissue evidence="1">Muscle</tissue>
    </source>
</reference>
<dbReference type="PANTHER" id="PTHR45913:SF9">
    <property type="entry name" value="GENERAL TRANSCRIPTION FACTOR II-I REPEAT DOMAIN-CONTAINING PROTEIN 2-LIKE-RELATED"/>
    <property type="match status" value="1"/>
</dbReference>
<proteinExistence type="predicted"/>
<keyword evidence="2" id="KW-1185">Reference proteome</keyword>
<dbReference type="AlphaFoldDB" id="A0ABD1K4G7"/>
<sequence>MAQPGQSAGKSLDLKAEIREFCAKKGKDIPELSDEDWMADFALAVDNLVKAFMTKLQFRTRQLESNNLTHMQTLKKVTTSADHLRRYSSMLQALHGEFSRPFEDLRTTEGKMHMISCPFTCNVDNAPRDVQLELTDLQSDAVLAEHFKSRSLLDIYPPVKDERLPNLRRHAQKMFLLFGSTYICKHTFSVMKFNKSMYRSFLTDDHLSAALHISTSDIQPDFDALVEDEQRLDFSH</sequence>
<organism evidence="1 2">
    <name type="scientific">Coilia grayii</name>
    <name type="common">Gray's grenadier anchovy</name>
    <dbReference type="NCBI Taxonomy" id="363190"/>
    <lineage>
        <taxon>Eukaryota</taxon>
        <taxon>Metazoa</taxon>
        <taxon>Chordata</taxon>
        <taxon>Craniata</taxon>
        <taxon>Vertebrata</taxon>
        <taxon>Euteleostomi</taxon>
        <taxon>Actinopterygii</taxon>
        <taxon>Neopterygii</taxon>
        <taxon>Teleostei</taxon>
        <taxon>Clupei</taxon>
        <taxon>Clupeiformes</taxon>
        <taxon>Clupeoidei</taxon>
        <taxon>Engraulidae</taxon>
        <taxon>Coilinae</taxon>
        <taxon>Coilia</taxon>
    </lineage>
</organism>
<evidence type="ECO:0000313" key="2">
    <source>
        <dbReference type="Proteomes" id="UP001591681"/>
    </source>
</evidence>
<gene>
    <name evidence="1" type="ORF">ACEWY4_011342</name>
</gene>
<dbReference type="EMBL" id="JBHFQA010000009">
    <property type="protein sequence ID" value="KAL2094030.1"/>
    <property type="molecule type" value="Genomic_DNA"/>
</dbReference>
<dbReference type="Proteomes" id="UP001591681">
    <property type="component" value="Unassembled WGS sequence"/>
</dbReference>
<comment type="caution">
    <text evidence="1">The sequence shown here is derived from an EMBL/GenBank/DDBJ whole genome shotgun (WGS) entry which is preliminary data.</text>
</comment>
<evidence type="ECO:0000313" key="1">
    <source>
        <dbReference type="EMBL" id="KAL2094030.1"/>
    </source>
</evidence>
<name>A0ABD1K4G7_9TELE</name>